<dbReference type="Proteomes" id="UP000319576">
    <property type="component" value="Chromosome"/>
</dbReference>
<dbReference type="InterPro" id="IPR017850">
    <property type="entry name" value="Alkaline_phosphatase_core_sf"/>
</dbReference>
<organism evidence="1 2">
    <name type="scientific">Urbifossiella limnaea</name>
    <dbReference type="NCBI Taxonomy" id="2528023"/>
    <lineage>
        <taxon>Bacteria</taxon>
        <taxon>Pseudomonadati</taxon>
        <taxon>Planctomycetota</taxon>
        <taxon>Planctomycetia</taxon>
        <taxon>Gemmatales</taxon>
        <taxon>Gemmataceae</taxon>
        <taxon>Urbifossiella</taxon>
    </lineage>
</organism>
<dbReference type="Gene3D" id="3.40.720.10">
    <property type="entry name" value="Alkaline Phosphatase, subunit A"/>
    <property type="match status" value="1"/>
</dbReference>
<gene>
    <name evidence="1" type="ORF">ETAA1_16240</name>
</gene>
<dbReference type="SUPFAM" id="SSF53649">
    <property type="entry name" value="Alkaline phosphatase-like"/>
    <property type="match status" value="1"/>
</dbReference>
<dbReference type="EMBL" id="CP036273">
    <property type="protein sequence ID" value="QDU19693.1"/>
    <property type="molecule type" value="Genomic_DNA"/>
</dbReference>
<name>A0A517XQB2_9BACT</name>
<dbReference type="PROSITE" id="PS51318">
    <property type="entry name" value="TAT"/>
    <property type="match status" value="1"/>
</dbReference>
<dbReference type="PANTHER" id="PTHR43737">
    <property type="entry name" value="BLL7424 PROTEIN"/>
    <property type="match status" value="1"/>
</dbReference>
<dbReference type="InterPro" id="IPR010869">
    <property type="entry name" value="DUF1501"/>
</dbReference>
<accession>A0A517XQB2</accession>
<dbReference type="KEGG" id="uli:ETAA1_16240"/>
<keyword evidence="2" id="KW-1185">Reference proteome</keyword>
<proteinExistence type="predicted"/>
<dbReference type="InterPro" id="IPR006311">
    <property type="entry name" value="TAT_signal"/>
</dbReference>
<dbReference type="RefSeq" id="WP_238389391.1">
    <property type="nucleotide sequence ID" value="NZ_CP036273.1"/>
</dbReference>
<dbReference type="PANTHER" id="PTHR43737:SF1">
    <property type="entry name" value="DUF1501 DOMAIN-CONTAINING PROTEIN"/>
    <property type="match status" value="1"/>
</dbReference>
<evidence type="ECO:0000313" key="1">
    <source>
        <dbReference type="EMBL" id="QDU19693.1"/>
    </source>
</evidence>
<dbReference type="Pfam" id="PF07394">
    <property type="entry name" value="DUF1501"/>
    <property type="match status" value="1"/>
</dbReference>
<reference evidence="1 2" key="1">
    <citation type="submission" date="2019-02" db="EMBL/GenBank/DDBJ databases">
        <title>Deep-cultivation of Planctomycetes and their phenomic and genomic characterization uncovers novel biology.</title>
        <authorList>
            <person name="Wiegand S."/>
            <person name="Jogler M."/>
            <person name="Boedeker C."/>
            <person name="Pinto D."/>
            <person name="Vollmers J."/>
            <person name="Rivas-Marin E."/>
            <person name="Kohn T."/>
            <person name="Peeters S.H."/>
            <person name="Heuer A."/>
            <person name="Rast P."/>
            <person name="Oberbeckmann S."/>
            <person name="Bunk B."/>
            <person name="Jeske O."/>
            <person name="Meyerdierks A."/>
            <person name="Storesund J.E."/>
            <person name="Kallscheuer N."/>
            <person name="Luecker S."/>
            <person name="Lage O.M."/>
            <person name="Pohl T."/>
            <person name="Merkel B.J."/>
            <person name="Hornburger P."/>
            <person name="Mueller R.-W."/>
            <person name="Bruemmer F."/>
            <person name="Labrenz M."/>
            <person name="Spormann A.M."/>
            <person name="Op den Camp H."/>
            <person name="Overmann J."/>
            <person name="Amann R."/>
            <person name="Jetten M.S.M."/>
            <person name="Mascher T."/>
            <person name="Medema M.H."/>
            <person name="Devos D.P."/>
            <person name="Kaster A.-K."/>
            <person name="Ovreas L."/>
            <person name="Rohde M."/>
            <person name="Galperin M.Y."/>
            <person name="Jogler C."/>
        </authorList>
    </citation>
    <scope>NUCLEOTIDE SEQUENCE [LARGE SCALE GENOMIC DNA]</scope>
    <source>
        <strain evidence="1 2">ETA_A1</strain>
    </source>
</reference>
<protein>
    <recommendedName>
        <fullName evidence="3">DUF1501 domain-containing protein</fullName>
    </recommendedName>
</protein>
<dbReference type="AlphaFoldDB" id="A0A517XQB2"/>
<evidence type="ECO:0000313" key="2">
    <source>
        <dbReference type="Proteomes" id="UP000319576"/>
    </source>
</evidence>
<evidence type="ECO:0008006" key="3">
    <source>
        <dbReference type="Google" id="ProtNLM"/>
    </source>
</evidence>
<sequence>MPAPCPGPRLSRRHMIQAGAASYVGLGLTQLLKADESRTRAATADHLIIVFLNGGPSHLDMWDLKPDAPPEIRGEFKPIPTSVPGVSFGEHLPKLARHMHRCTLIRSMHHSVNNAHAAAVYCALTGHDRGEIGGGARPDDFPAIGSVVGTRRPPATAVPPHVLLPFITKEGAGGPPQPGYFAGILGKPRDPYVVLRDPNAADFALPELTLGPDVDPARFDARRQLAARLAGPTPTDRTLAELDATRAKAFDLLTAPALRDAVRIDREPPAVRDRYGRNIYGQSVLLARRLVEAGTRVTCVSWAPDANATWDTHGNNFTKLKNELLPQFDAAASSLLTDLADRGLLDRTLVAFMGDFGRTPRINGQGAGRDHWNFCYSLMLAGGGVRAGYVHGASDRIGGRPSRNPVTPADVIATIYECLGVPPDLELRDRLDRPQALVPWGTPIREAVG</sequence>